<organism evidence="2 3">
    <name type="scientific">Leucobacter allii</name>
    <dbReference type="NCBI Taxonomy" id="2932247"/>
    <lineage>
        <taxon>Bacteria</taxon>
        <taxon>Bacillati</taxon>
        <taxon>Actinomycetota</taxon>
        <taxon>Actinomycetes</taxon>
        <taxon>Micrococcales</taxon>
        <taxon>Microbacteriaceae</taxon>
        <taxon>Leucobacter</taxon>
    </lineage>
</organism>
<feature type="compositionally biased region" description="Low complexity" evidence="1">
    <location>
        <begin position="22"/>
        <end position="35"/>
    </location>
</feature>
<protein>
    <recommendedName>
        <fullName evidence="4">EcsC family protein</fullName>
    </recommendedName>
</protein>
<evidence type="ECO:0008006" key="4">
    <source>
        <dbReference type="Google" id="ProtNLM"/>
    </source>
</evidence>
<evidence type="ECO:0000313" key="2">
    <source>
        <dbReference type="EMBL" id="UOQ57189.1"/>
    </source>
</evidence>
<evidence type="ECO:0000313" key="3">
    <source>
        <dbReference type="Proteomes" id="UP000831786"/>
    </source>
</evidence>
<name>A0ABY4FLN7_9MICO</name>
<keyword evidence="3" id="KW-1185">Reference proteome</keyword>
<accession>A0ABY4FLN7</accession>
<evidence type="ECO:0000256" key="1">
    <source>
        <dbReference type="SAM" id="MobiDB-lite"/>
    </source>
</evidence>
<proteinExistence type="predicted"/>
<dbReference type="RefSeq" id="WP_244727814.1">
    <property type="nucleotide sequence ID" value="NZ_CP095045.1"/>
</dbReference>
<dbReference type="Proteomes" id="UP000831786">
    <property type="component" value="Chromosome"/>
</dbReference>
<dbReference type="EMBL" id="CP095045">
    <property type="protein sequence ID" value="UOQ57189.1"/>
    <property type="molecule type" value="Genomic_DNA"/>
</dbReference>
<sequence length="301" mass="31193">MPQNDAPALSQPEPLHPAPLEPTAAAGATSTASPARPEHLLDRAVDRVLGMQRPVVLAHLRQIRSRHPQAPPARLVRALEARYLAAVTAGGAAVGAVAAVPGVGTVSALALTSAETVGFLEATALYAQSLAELHGISIADPDRARILVLTLLLGDEGLLLLRQVTGQATGGGGRAAFWGELVSTTLPRQLVGPLVDRLKGALLRRAASAGSASVIGKALPYGIGAVIGGTGNHLLARRVVARSRTAFGPPPHALPAELAERTERPRRTPRTLGTPRLGRGAGRSERAGRTGRRGTRRPDDV</sequence>
<reference evidence="2 3" key="1">
    <citation type="submission" date="2022-04" db="EMBL/GenBank/DDBJ databases">
        <title>Leucobacter sp. isolated from rhizosphere of garlic.</title>
        <authorList>
            <person name="Won M."/>
            <person name="Lee C.-M."/>
            <person name="Woen H.-Y."/>
            <person name="Kwon S.-W."/>
        </authorList>
    </citation>
    <scope>NUCLEOTIDE SEQUENCE [LARGE SCALE GENOMIC DNA]</scope>
    <source>
        <strain evidence="2 3">H21R-40</strain>
    </source>
</reference>
<feature type="region of interest" description="Disordered" evidence="1">
    <location>
        <begin position="1"/>
        <end position="37"/>
    </location>
</feature>
<feature type="region of interest" description="Disordered" evidence="1">
    <location>
        <begin position="245"/>
        <end position="301"/>
    </location>
</feature>
<gene>
    <name evidence="2" type="ORF">MUN78_16285</name>
</gene>